<dbReference type="AlphaFoldDB" id="A0A1G6VXG4"/>
<evidence type="ECO:0000313" key="1">
    <source>
        <dbReference type="EMBL" id="SDD58251.1"/>
    </source>
</evidence>
<organism evidence="1 2">
    <name type="scientific">Niabella drilacis (strain DSM 25811 / CCM 8410 / CCUG 62505 / LMG 26954 / E90)</name>
    <dbReference type="NCBI Taxonomy" id="1285928"/>
    <lineage>
        <taxon>Bacteria</taxon>
        <taxon>Pseudomonadati</taxon>
        <taxon>Bacteroidota</taxon>
        <taxon>Chitinophagia</taxon>
        <taxon>Chitinophagales</taxon>
        <taxon>Chitinophagaceae</taxon>
        <taxon>Niabella</taxon>
    </lineage>
</organism>
<gene>
    <name evidence="1" type="ORF">SAMN04487894_110188</name>
</gene>
<dbReference type="STRING" id="1285928.SAMN04487894_110188"/>
<dbReference type="OrthoDB" id="9807923at2"/>
<dbReference type="RefSeq" id="WP_090391543.1">
    <property type="nucleotide sequence ID" value="NZ_FMZO01000010.1"/>
</dbReference>
<dbReference type="SUPFAM" id="SSF55961">
    <property type="entry name" value="Bet v1-like"/>
    <property type="match status" value="1"/>
</dbReference>
<dbReference type="InterPro" id="IPR019587">
    <property type="entry name" value="Polyketide_cyclase/dehydratase"/>
</dbReference>
<dbReference type="Pfam" id="PF10604">
    <property type="entry name" value="Polyketide_cyc2"/>
    <property type="match status" value="1"/>
</dbReference>
<proteinExistence type="predicted"/>
<protein>
    <submittedName>
        <fullName evidence="1">Polyketide cyclase / dehydrase and lipid transport</fullName>
    </submittedName>
</protein>
<dbReference type="Gene3D" id="3.30.530.20">
    <property type="match status" value="1"/>
</dbReference>
<dbReference type="InterPro" id="IPR023393">
    <property type="entry name" value="START-like_dom_sf"/>
</dbReference>
<dbReference type="CDD" id="cd07818">
    <property type="entry name" value="SRPBCC_1"/>
    <property type="match status" value="1"/>
</dbReference>
<evidence type="ECO:0000313" key="2">
    <source>
        <dbReference type="Proteomes" id="UP000198757"/>
    </source>
</evidence>
<sequence>MRILKKILLAIVALVLLVLLVAAFVDGKIKFEKSVAINAPIDKVWTHVNSLAAMNTWSPWVDKDPDMKKTSEGTDGTPGARFCWESQKKDVGKGCQTIRSLSAPSLIETDLKFYTPYESEAQAFVKLEAAGSGTRATWGFNSEMPYPFRIMKLFMNMEKMMDPDFTLGLQRLKKAAEQ</sequence>
<accession>A0A1G6VXG4</accession>
<dbReference type="Proteomes" id="UP000198757">
    <property type="component" value="Unassembled WGS sequence"/>
</dbReference>
<reference evidence="2" key="1">
    <citation type="submission" date="2016-10" db="EMBL/GenBank/DDBJ databases">
        <authorList>
            <person name="Varghese N."/>
            <person name="Submissions S."/>
        </authorList>
    </citation>
    <scope>NUCLEOTIDE SEQUENCE [LARGE SCALE GENOMIC DNA]</scope>
    <source>
        <strain evidence="2">DSM 25811 / CCM 8410 / LMG 26954 / E90</strain>
    </source>
</reference>
<keyword evidence="2" id="KW-1185">Reference proteome</keyword>
<dbReference type="EMBL" id="FMZO01000010">
    <property type="protein sequence ID" value="SDD58251.1"/>
    <property type="molecule type" value="Genomic_DNA"/>
</dbReference>
<name>A0A1G6VXG4_NIADE</name>